<dbReference type="Proteomes" id="UP000530660">
    <property type="component" value="Unassembled WGS sequence"/>
</dbReference>
<keyword evidence="2" id="KW-1185">Reference proteome</keyword>
<protein>
    <submittedName>
        <fullName evidence="1">Uncharacterized protein</fullName>
    </submittedName>
</protein>
<organism evidence="1 2">
    <name type="scientific">Cyanidiococcus yangmingshanensis</name>
    <dbReference type="NCBI Taxonomy" id="2690220"/>
    <lineage>
        <taxon>Eukaryota</taxon>
        <taxon>Rhodophyta</taxon>
        <taxon>Bangiophyceae</taxon>
        <taxon>Cyanidiales</taxon>
        <taxon>Cyanidiaceae</taxon>
        <taxon>Cyanidiococcus</taxon>
    </lineage>
</organism>
<dbReference type="AlphaFoldDB" id="A0A7J7IMS8"/>
<evidence type="ECO:0000313" key="1">
    <source>
        <dbReference type="EMBL" id="KAF6003621.1"/>
    </source>
</evidence>
<dbReference type="OrthoDB" id="10277763at2759"/>
<gene>
    <name evidence="1" type="ORF">F1559_003592</name>
</gene>
<sequence length="252" mass="28483">MQTQRRPVLAYAHYVTDDLKTGKKGSVTLEKPTSGSPLLTLVYKVSNDLKVFATASLKNFQASKVGGAVSLRNLKKVRNGQLDMAVDIKDENRRTTYTYQTVVDDKNKYSLAVSANGGPLGVFKKEEERKAHLKWDASLDDIDALQVKYSFASDNDVDVKLTHRVDDKWSWDATYHYKTESFSANLIRRISDDKSLKIGGNFRSKAYQVEYKVGSEDGGPYILTMKGLVDENTKLRDTLNQSEFALKKRFDF</sequence>
<accession>A0A7J7IMS8</accession>
<comment type="caution">
    <text evidence="1">The sequence shown here is derived from an EMBL/GenBank/DDBJ whole genome shotgun (WGS) entry which is preliminary data.</text>
</comment>
<evidence type="ECO:0000313" key="2">
    <source>
        <dbReference type="Proteomes" id="UP000530660"/>
    </source>
</evidence>
<name>A0A7J7IMS8_9RHOD</name>
<proteinExistence type="predicted"/>
<reference evidence="1 2" key="1">
    <citation type="journal article" date="2020" name="J. Phycol.">
        <title>Comparative genome analysis reveals Cyanidiococcus gen. nov., a new extremophilic red algal genus sister to Cyanidioschyzon (Cyanidioschyzonaceae, Rhodophyta).</title>
        <authorList>
            <person name="Liu S.-L."/>
            <person name="Chiang Y.-R."/>
            <person name="Yoon H.S."/>
            <person name="Fu H.-Y."/>
        </authorList>
    </citation>
    <scope>NUCLEOTIDE SEQUENCE [LARGE SCALE GENOMIC DNA]</scope>
    <source>
        <strain evidence="1 2">THAL066</strain>
    </source>
</reference>
<dbReference type="EMBL" id="VWRR01000006">
    <property type="protein sequence ID" value="KAF6003621.1"/>
    <property type="molecule type" value="Genomic_DNA"/>
</dbReference>